<reference evidence="1" key="1">
    <citation type="submission" date="2024-01" db="EMBL/GenBank/DDBJ databases">
        <title>Sequencing the genomes of a sandfly, Sergentomyia squamirostris, and its two endosymbionts.</title>
        <authorList>
            <person name="Itokawa K."/>
            <person name="Sanjoba C."/>
        </authorList>
    </citation>
    <scope>NUCLEOTIDE SEQUENCE</scope>
    <source>
        <strain evidence="1">WSSQ</strain>
    </source>
</reference>
<protein>
    <submittedName>
        <fullName evidence="1">Uncharacterized protein</fullName>
    </submittedName>
</protein>
<organism evidence="1">
    <name type="scientific">Wolbachia endosymbiont of Sergentomyia squamirostris</name>
    <dbReference type="NCBI Taxonomy" id="3113640"/>
    <lineage>
        <taxon>Bacteria</taxon>
        <taxon>Pseudomonadati</taxon>
        <taxon>Pseudomonadota</taxon>
        <taxon>Alphaproteobacteria</taxon>
        <taxon>Rickettsiales</taxon>
        <taxon>Anaplasmataceae</taxon>
        <taxon>Wolbachieae</taxon>
        <taxon>Wolbachia</taxon>
    </lineage>
</organism>
<evidence type="ECO:0000313" key="1">
    <source>
        <dbReference type="EMBL" id="BFD47236.1"/>
    </source>
</evidence>
<sequence length="269" mass="31013">MLKEMVNALKAEVKKLKYADFKANTWDEVISGEGTYKDLNRTHGLAINGQKITNEFINDLYSNHKNLILRDENGKGNYRPFLRQIFTKMFKHVGATIPNNSIIEELINNYYQGGYTHFLPNDMSQALGSFHLSTQSNCMTREYIMDCREPNCIKLSFSMKYTKMLNYDDYTYIETPGFCSSAEFKLKCEDKNVTYEDGKVLLTIPKELKNYKVSGKNLFDVIVEYFQKLCEKLGFKFETKVEHSLGEPLKVVSEANASSVEDLKLKVNN</sequence>
<accession>A0AAT9GBM9</accession>
<gene>
    <name evidence="1" type="ORF">DMENIID0003_03100</name>
</gene>
<dbReference type="AlphaFoldDB" id="A0AAT9GBM9"/>
<name>A0AAT9GBM9_9RICK</name>
<proteinExistence type="predicted"/>
<dbReference type="EMBL" id="AP029172">
    <property type="protein sequence ID" value="BFD47236.1"/>
    <property type="molecule type" value="Genomic_DNA"/>
</dbReference>